<dbReference type="EMBL" id="MU004235">
    <property type="protein sequence ID" value="KAF2669060.1"/>
    <property type="molecule type" value="Genomic_DNA"/>
</dbReference>
<dbReference type="InterPro" id="IPR012942">
    <property type="entry name" value="SRR1-like"/>
</dbReference>
<keyword evidence="3" id="KW-1185">Reference proteome</keyword>
<protein>
    <recommendedName>
        <fullName evidence="1">SRR1-like domain-containing protein</fullName>
    </recommendedName>
</protein>
<dbReference type="PANTHER" id="PTHR42080">
    <property type="entry name" value="SRR1 DOMAIN-CONTAINING PROTEIN"/>
    <property type="match status" value="1"/>
</dbReference>
<feature type="domain" description="SRR1-like" evidence="1">
    <location>
        <begin position="170"/>
        <end position="309"/>
    </location>
</feature>
<gene>
    <name evidence="2" type="ORF">BT63DRAFT_439800</name>
</gene>
<organism evidence="2 3">
    <name type="scientific">Microthyrium microscopicum</name>
    <dbReference type="NCBI Taxonomy" id="703497"/>
    <lineage>
        <taxon>Eukaryota</taxon>
        <taxon>Fungi</taxon>
        <taxon>Dikarya</taxon>
        <taxon>Ascomycota</taxon>
        <taxon>Pezizomycotina</taxon>
        <taxon>Dothideomycetes</taxon>
        <taxon>Dothideomycetes incertae sedis</taxon>
        <taxon>Microthyriales</taxon>
        <taxon>Microthyriaceae</taxon>
        <taxon>Microthyrium</taxon>
    </lineage>
</organism>
<sequence>MAAGNLLVDNDAILESSKLTTKHRKALEHVKCREAEAQKQVERIRKLYATGKPMYPRSAMLDAARQIKLGSPKITIRGWDDDVQEYEYLMPHERKDSRQRWRPILYWEPFQNMVKECLLMGHTPRPLKICYHSDSPHGTPEPTATIEELKETFKMRASAWRETAMAHKLRSQLQAMSTLPTKIVGFGLGSPSHSMLYDDGTKDDAPVCGIFAQHAAVVMIAEILKQKNGKAPVVLCQDPAYTENDKELLESNGIMTIESPMGFLEVDQSSVVITVSPNVPVKQIIADDRDFWPAALICNKIYSAEHEAKMYKRRDAYFTDPNGDRVRNMVQEAYSHCLLPSSNEFGGLPIEVYTRKVNALI</sequence>
<evidence type="ECO:0000259" key="1">
    <source>
        <dbReference type="Pfam" id="PF07985"/>
    </source>
</evidence>
<dbReference type="Proteomes" id="UP000799302">
    <property type="component" value="Unassembled WGS sequence"/>
</dbReference>
<dbReference type="Pfam" id="PF07985">
    <property type="entry name" value="SRR1"/>
    <property type="match status" value="1"/>
</dbReference>
<reference evidence="2" key="1">
    <citation type="journal article" date="2020" name="Stud. Mycol.">
        <title>101 Dothideomycetes genomes: a test case for predicting lifestyles and emergence of pathogens.</title>
        <authorList>
            <person name="Haridas S."/>
            <person name="Albert R."/>
            <person name="Binder M."/>
            <person name="Bloem J."/>
            <person name="Labutti K."/>
            <person name="Salamov A."/>
            <person name="Andreopoulos B."/>
            <person name="Baker S."/>
            <person name="Barry K."/>
            <person name="Bills G."/>
            <person name="Bluhm B."/>
            <person name="Cannon C."/>
            <person name="Castanera R."/>
            <person name="Culley D."/>
            <person name="Daum C."/>
            <person name="Ezra D."/>
            <person name="Gonzalez J."/>
            <person name="Henrissat B."/>
            <person name="Kuo A."/>
            <person name="Liang C."/>
            <person name="Lipzen A."/>
            <person name="Lutzoni F."/>
            <person name="Magnuson J."/>
            <person name="Mondo S."/>
            <person name="Nolan M."/>
            <person name="Ohm R."/>
            <person name="Pangilinan J."/>
            <person name="Park H.-J."/>
            <person name="Ramirez L."/>
            <person name="Alfaro M."/>
            <person name="Sun H."/>
            <person name="Tritt A."/>
            <person name="Yoshinaga Y."/>
            <person name="Zwiers L.-H."/>
            <person name="Turgeon B."/>
            <person name="Goodwin S."/>
            <person name="Spatafora J."/>
            <person name="Crous P."/>
            <person name="Grigoriev I."/>
        </authorList>
    </citation>
    <scope>NUCLEOTIDE SEQUENCE</scope>
    <source>
        <strain evidence="2">CBS 115976</strain>
    </source>
</reference>
<evidence type="ECO:0000313" key="3">
    <source>
        <dbReference type="Proteomes" id="UP000799302"/>
    </source>
</evidence>
<proteinExistence type="predicted"/>
<evidence type="ECO:0000313" key="2">
    <source>
        <dbReference type="EMBL" id="KAF2669060.1"/>
    </source>
</evidence>
<dbReference type="PANTHER" id="PTHR42080:SF3">
    <property type="entry name" value="SRR1-LIKE DOMAIN-CONTAINING PROTEIN"/>
    <property type="match status" value="1"/>
</dbReference>
<name>A0A6A6UAT0_9PEZI</name>
<dbReference type="AlphaFoldDB" id="A0A6A6UAT0"/>
<dbReference type="OrthoDB" id="5230585at2759"/>
<accession>A0A6A6UAT0</accession>